<accession>A0A914XUB7</accession>
<protein>
    <submittedName>
        <fullName evidence="2">Uncharacterized protein</fullName>
    </submittedName>
</protein>
<evidence type="ECO:0000313" key="2">
    <source>
        <dbReference type="WBParaSite" id="PSU_v2.g1084.t1"/>
    </source>
</evidence>
<dbReference type="Proteomes" id="UP000887577">
    <property type="component" value="Unplaced"/>
</dbReference>
<proteinExistence type="predicted"/>
<dbReference type="WBParaSite" id="PSU_v2.g1084.t1">
    <property type="protein sequence ID" value="PSU_v2.g1084.t1"/>
    <property type="gene ID" value="PSU_v2.g1084"/>
</dbReference>
<keyword evidence="1" id="KW-1185">Reference proteome</keyword>
<sequence length="70" mass="8133">MFRIPLQDDELLIPLMKKGHIPRGPPRFGKRGGATAPSNHLRLRQFSLYGPMMHLLPRNNEMQEFNPYGF</sequence>
<name>A0A914XUB7_9BILA</name>
<organism evidence="1 2">
    <name type="scientific">Panagrolaimus superbus</name>
    <dbReference type="NCBI Taxonomy" id="310955"/>
    <lineage>
        <taxon>Eukaryota</taxon>
        <taxon>Metazoa</taxon>
        <taxon>Ecdysozoa</taxon>
        <taxon>Nematoda</taxon>
        <taxon>Chromadorea</taxon>
        <taxon>Rhabditida</taxon>
        <taxon>Tylenchina</taxon>
        <taxon>Panagrolaimomorpha</taxon>
        <taxon>Panagrolaimoidea</taxon>
        <taxon>Panagrolaimidae</taxon>
        <taxon>Panagrolaimus</taxon>
    </lineage>
</organism>
<evidence type="ECO:0000313" key="1">
    <source>
        <dbReference type="Proteomes" id="UP000887577"/>
    </source>
</evidence>
<dbReference type="AlphaFoldDB" id="A0A914XUB7"/>
<reference evidence="2" key="1">
    <citation type="submission" date="2022-11" db="UniProtKB">
        <authorList>
            <consortium name="WormBaseParasite"/>
        </authorList>
    </citation>
    <scope>IDENTIFICATION</scope>
</reference>